<dbReference type="AlphaFoldDB" id="A0A2T8I1G9"/>
<dbReference type="Gramene" id="PVH31511">
    <property type="protein sequence ID" value="PVH31511"/>
    <property type="gene ID" value="PAHAL_9G165100"/>
</dbReference>
<sequence>MAKSVKHPTKLAVCPKSGAGFPCPRRPRLGGLLVGDAAERDSADAEEMVAGESGIVVGRSQARSALLRSWRVQGRGHQLSWNASRSCHRTAHCRRNPGNLPKEPEASVSLGTGG</sequence>
<proteinExistence type="predicted"/>
<organism evidence="2">
    <name type="scientific">Panicum hallii</name>
    <dbReference type="NCBI Taxonomy" id="206008"/>
    <lineage>
        <taxon>Eukaryota</taxon>
        <taxon>Viridiplantae</taxon>
        <taxon>Streptophyta</taxon>
        <taxon>Embryophyta</taxon>
        <taxon>Tracheophyta</taxon>
        <taxon>Spermatophyta</taxon>
        <taxon>Magnoliopsida</taxon>
        <taxon>Liliopsida</taxon>
        <taxon>Poales</taxon>
        <taxon>Poaceae</taxon>
        <taxon>PACMAD clade</taxon>
        <taxon>Panicoideae</taxon>
        <taxon>Panicodae</taxon>
        <taxon>Paniceae</taxon>
        <taxon>Panicinae</taxon>
        <taxon>Panicum</taxon>
        <taxon>Panicum sect. Panicum</taxon>
    </lineage>
</organism>
<reference evidence="2" key="1">
    <citation type="submission" date="2018-04" db="EMBL/GenBank/DDBJ databases">
        <title>WGS assembly of Panicum hallii.</title>
        <authorList>
            <person name="Lovell J."/>
            <person name="Jenkins J."/>
            <person name="Lowry D."/>
            <person name="Mamidi S."/>
            <person name="Sreedasyam A."/>
            <person name="Weng X."/>
            <person name="Barry K."/>
            <person name="Bonette J."/>
            <person name="Campitelli B."/>
            <person name="Daum C."/>
            <person name="Gordon S."/>
            <person name="Gould B."/>
            <person name="Lipzen A."/>
            <person name="Macqueen A."/>
            <person name="Palacio-Mejia J."/>
            <person name="Plott C."/>
            <person name="Shakirov E."/>
            <person name="Shu S."/>
            <person name="Yoshinaga Y."/>
            <person name="Zane M."/>
            <person name="Rokhsar D."/>
            <person name="Grimwood J."/>
            <person name="Schmutz J."/>
            <person name="Juenger T."/>
        </authorList>
    </citation>
    <scope>NUCLEOTIDE SEQUENCE [LARGE SCALE GENOMIC DNA]</scope>
    <source>
        <strain evidence="2">FIL2</strain>
    </source>
</reference>
<name>A0A2T8I1G9_9POAL</name>
<evidence type="ECO:0000313" key="2">
    <source>
        <dbReference type="EMBL" id="PVH31511.1"/>
    </source>
</evidence>
<protein>
    <submittedName>
        <fullName evidence="2">Uncharacterized protein</fullName>
    </submittedName>
</protein>
<dbReference type="EMBL" id="CM008054">
    <property type="protein sequence ID" value="PVH31511.1"/>
    <property type="molecule type" value="Genomic_DNA"/>
</dbReference>
<dbReference type="Proteomes" id="UP000243499">
    <property type="component" value="Chromosome 9"/>
</dbReference>
<gene>
    <name evidence="2" type="ORF">PAHAL_9G165100</name>
</gene>
<feature type="region of interest" description="Disordered" evidence="1">
    <location>
        <begin position="91"/>
        <end position="114"/>
    </location>
</feature>
<accession>A0A2T8I1G9</accession>
<evidence type="ECO:0000256" key="1">
    <source>
        <dbReference type="SAM" id="MobiDB-lite"/>
    </source>
</evidence>